<comment type="caution">
    <text evidence="6">Lacks conserved residue(s) required for the propagation of feature annotation.</text>
</comment>
<proteinExistence type="inferred from homology"/>
<protein>
    <recommendedName>
        <fullName evidence="8">Peroxisomal membrane protein MPV17</fullName>
    </recommendedName>
</protein>
<dbReference type="Pfam" id="PF04117">
    <property type="entry name" value="Mpv17_PMP22"/>
    <property type="match status" value="1"/>
</dbReference>
<keyword evidence="3 6" id="KW-0812">Transmembrane</keyword>
<reference evidence="7" key="1">
    <citation type="submission" date="2021-01" db="EMBL/GenBank/DDBJ databases">
        <authorList>
            <person name="Corre E."/>
            <person name="Pelletier E."/>
            <person name="Niang G."/>
            <person name="Scheremetjew M."/>
            <person name="Finn R."/>
            <person name="Kale V."/>
            <person name="Holt S."/>
            <person name="Cochrane G."/>
            <person name="Meng A."/>
            <person name="Brown T."/>
            <person name="Cohen L."/>
        </authorList>
    </citation>
    <scope>NUCLEOTIDE SEQUENCE</scope>
</reference>
<dbReference type="PANTHER" id="PTHR11266">
    <property type="entry name" value="PEROXISOMAL MEMBRANE PROTEIN 2, PXMP2 MPV17"/>
    <property type="match status" value="1"/>
</dbReference>
<dbReference type="GO" id="GO:0005737">
    <property type="term" value="C:cytoplasm"/>
    <property type="evidence" value="ECO:0007669"/>
    <property type="project" value="TreeGrafter"/>
</dbReference>
<evidence type="ECO:0008006" key="8">
    <source>
        <dbReference type="Google" id="ProtNLM"/>
    </source>
</evidence>
<dbReference type="PANTHER" id="PTHR11266:SF21">
    <property type="entry name" value="ACT DOMAIN-CONTAINING PROTEIN"/>
    <property type="match status" value="1"/>
</dbReference>
<dbReference type="InterPro" id="IPR007248">
    <property type="entry name" value="Mpv17_PMP22"/>
</dbReference>
<evidence type="ECO:0000256" key="2">
    <source>
        <dbReference type="ARBA" id="ARBA00006824"/>
    </source>
</evidence>
<evidence type="ECO:0000313" key="7">
    <source>
        <dbReference type="EMBL" id="CAD8860863.1"/>
    </source>
</evidence>
<accession>A0A7S1FEF3</accession>
<evidence type="ECO:0000256" key="4">
    <source>
        <dbReference type="ARBA" id="ARBA00022989"/>
    </source>
</evidence>
<gene>
    <name evidence="7" type="ORF">NSCI0253_LOCUS35218</name>
</gene>
<name>A0A7S1FEF3_NOCSC</name>
<evidence type="ECO:0000256" key="1">
    <source>
        <dbReference type="ARBA" id="ARBA00004141"/>
    </source>
</evidence>
<evidence type="ECO:0000256" key="3">
    <source>
        <dbReference type="ARBA" id="ARBA00022692"/>
    </source>
</evidence>
<comment type="similarity">
    <text evidence="2 6">Belongs to the peroxisomal membrane protein PXMP2/4 family.</text>
</comment>
<feature type="transmembrane region" description="Helical" evidence="6">
    <location>
        <begin position="174"/>
        <end position="192"/>
    </location>
</feature>
<dbReference type="EMBL" id="HBFQ01049405">
    <property type="protein sequence ID" value="CAD8860863.1"/>
    <property type="molecule type" value="Transcribed_RNA"/>
</dbReference>
<keyword evidence="5 6" id="KW-0472">Membrane</keyword>
<evidence type="ECO:0000256" key="5">
    <source>
        <dbReference type="ARBA" id="ARBA00023136"/>
    </source>
</evidence>
<dbReference type="AlphaFoldDB" id="A0A7S1FEF3"/>
<sequence>MWDRLCYVPRRWPFQFAVLFGGAKTVGADVYVQKVVEQADEIDTRRAMVFLGFGLIQVGAVQYTLYVSTFTRLFSGAAAFAGKPIAAKLKDGPGLRNLLKQVCLDQFVYHPLMYFPVFYTCQEILKGDSANPVEIVKRSLTKYIPNMKEDLLALWKIFIPSSIIQFSFVPLYLRVPFCASVGIFWCAILSAMRGDTKG</sequence>
<organism evidence="7">
    <name type="scientific">Noctiluca scintillans</name>
    <name type="common">Sea sparkle</name>
    <name type="synonym">Red tide dinoflagellate</name>
    <dbReference type="NCBI Taxonomy" id="2966"/>
    <lineage>
        <taxon>Eukaryota</taxon>
        <taxon>Sar</taxon>
        <taxon>Alveolata</taxon>
        <taxon>Dinophyceae</taxon>
        <taxon>Noctilucales</taxon>
        <taxon>Noctilucaceae</taxon>
        <taxon>Noctiluca</taxon>
    </lineage>
</organism>
<dbReference type="GO" id="GO:0016020">
    <property type="term" value="C:membrane"/>
    <property type="evidence" value="ECO:0007669"/>
    <property type="project" value="UniProtKB-SubCell"/>
</dbReference>
<comment type="subcellular location">
    <subcellularLocation>
        <location evidence="1">Membrane</location>
        <topology evidence="1">Multi-pass membrane protein</topology>
    </subcellularLocation>
</comment>
<evidence type="ECO:0000256" key="6">
    <source>
        <dbReference type="RuleBase" id="RU363053"/>
    </source>
</evidence>
<keyword evidence="4 6" id="KW-1133">Transmembrane helix</keyword>